<evidence type="ECO:0000259" key="2">
    <source>
        <dbReference type="Pfam" id="PF04892"/>
    </source>
</evidence>
<proteinExistence type="predicted"/>
<dbReference type="Proteomes" id="UP000240621">
    <property type="component" value="Unassembled WGS sequence"/>
</dbReference>
<dbReference type="EMBL" id="BLAU01000001">
    <property type="protein sequence ID" value="GET20551.1"/>
    <property type="molecule type" value="Genomic_DNA"/>
</dbReference>
<keyword evidence="1" id="KW-0472">Membrane</keyword>
<dbReference type="AlphaFoldDB" id="A0A2P8CHG4"/>
<dbReference type="RefSeq" id="WP_106540978.1">
    <property type="nucleotide sequence ID" value="NZ_BLAU01000001.1"/>
</dbReference>
<keyword evidence="1" id="KW-1133">Transmembrane helix</keyword>
<organism evidence="4 5">
    <name type="scientific">Prolixibacter denitrificans</name>
    <dbReference type="NCBI Taxonomy" id="1541063"/>
    <lineage>
        <taxon>Bacteria</taxon>
        <taxon>Pseudomonadati</taxon>
        <taxon>Bacteroidota</taxon>
        <taxon>Bacteroidia</taxon>
        <taxon>Marinilabiliales</taxon>
        <taxon>Prolixibacteraceae</taxon>
        <taxon>Prolixibacter</taxon>
    </lineage>
</organism>
<feature type="domain" description="VanZ-like" evidence="2">
    <location>
        <begin position="24"/>
        <end position="115"/>
    </location>
</feature>
<dbReference type="EMBL" id="PYGC01000002">
    <property type="protein sequence ID" value="PSK84376.1"/>
    <property type="molecule type" value="Genomic_DNA"/>
</dbReference>
<sequence length="128" mass="14799">MQKYIKIIGWFIVILYLTLTPAGDIPKLSLLSIPYFDKVVHFTMYFVMSMLLAGYFHQFKKYSNQKILLINALLLIFIGGLLEILQYELPINRDCSWGDFAANTTGAITGTLIYLYWLKNTFVGKWLS</sequence>
<dbReference type="Pfam" id="PF04892">
    <property type="entry name" value="VanZ"/>
    <property type="match status" value="1"/>
</dbReference>
<dbReference type="PANTHER" id="PTHR28008:SF1">
    <property type="entry name" value="DOMAIN PROTEIN, PUTATIVE (AFU_ORTHOLOGUE AFUA_3G10980)-RELATED"/>
    <property type="match status" value="1"/>
</dbReference>
<keyword evidence="1" id="KW-0812">Transmembrane</keyword>
<dbReference type="InterPro" id="IPR006976">
    <property type="entry name" value="VanZ-like"/>
</dbReference>
<evidence type="ECO:0000313" key="6">
    <source>
        <dbReference type="Proteomes" id="UP000396862"/>
    </source>
</evidence>
<dbReference type="Proteomes" id="UP000396862">
    <property type="component" value="Unassembled WGS sequence"/>
</dbReference>
<evidence type="ECO:0000313" key="4">
    <source>
        <dbReference type="EMBL" id="PSK84376.1"/>
    </source>
</evidence>
<evidence type="ECO:0000313" key="5">
    <source>
        <dbReference type="Proteomes" id="UP000240621"/>
    </source>
</evidence>
<feature type="transmembrane region" description="Helical" evidence="1">
    <location>
        <begin position="100"/>
        <end position="118"/>
    </location>
</feature>
<protein>
    <submittedName>
        <fullName evidence="3">Membrane protein</fullName>
    </submittedName>
    <submittedName>
        <fullName evidence="4">VanZ like protein</fullName>
    </submittedName>
</protein>
<dbReference type="NCBIfam" id="NF037970">
    <property type="entry name" value="vanZ_1"/>
    <property type="match status" value="1"/>
</dbReference>
<feature type="transmembrane region" description="Helical" evidence="1">
    <location>
        <begin position="38"/>
        <end position="56"/>
    </location>
</feature>
<gene>
    <name evidence="4" type="ORF">CLV93_102162</name>
    <name evidence="3" type="ORF">JCM18694_07970</name>
</gene>
<dbReference type="OrthoDB" id="1524985at2"/>
<reference evidence="3 6" key="2">
    <citation type="submission" date="2019-10" db="EMBL/GenBank/DDBJ databases">
        <title>Prolixibacter strains distinguished by the presence of nitrate reductase genes were adept at nitrate-dependent anaerobic corrosion of metallic iron and carbon steel.</title>
        <authorList>
            <person name="Iino T."/>
            <person name="Shono N."/>
            <person name="Ito K."/>
            <person name="Nakamura R."/>
            <person name="Sueoka K."/>
            <person name="Harayama S."/>
            <person name="Ohkuma M."/>
        </authorList>
    </citation>
    <scope>NUCLEOTIDE SEQUENCE [LARGE SCALE GENOMIC DNA]</scope>
    <source>
        <strain evidence="3 6">MIC1-1</strain>
    </source>
</reference>
<name>A0A2P8CHG4_9BACT</name>
<evidence type="ECO:0000313" key="3">
    <source>
        <dbReference type="EMBL" id="GET20551.1"/>
    </source>
</evidence>
<comment type="caution">
    <text evidence="4">The sequence shown here is derived from an EMBL/GenBank/DDBJ whole genome shotgun (WGS) entry which is preliminary data.</text>
</comment>
<accession>A0A2P8CHG4</accession>
<dbReference type="PANTHER" id="PTHR28008">
    <property type="entry name" value="DOMAIN PROTEIN, PUTATIVE (AFU_ORTHOLOGUE AFUA_3G10980)-RELATED"/>
    <property type="match status" value="1"/>
</dbReference>
<keyword evidence="6" id="KW-1185">Reference proteome</keyword>
<reference evidence="4 5" key="1">
    <citation type="submission" date="2018-03" db="EMBL/GenBank/DDBJ databases">
        <title>Genomic Encyclopedia of Archaeal and Bacterial Type Strains, Phase II (KMG-II): from individual species to whole genera.</title>
        <authorList>
            <person name="Goeker M."/>
        </authorList>
    </citation>
    <scope>NUCLEOTIDE SEQUENCE [LARGE SCALE GENOMIC DNA]</scope>
    <source>
        <strain evidence="4 5">DSM 27267</strain>
    </source>
</reference>
<feature type="transmembrane region" description="Helical" evidence="1">
    <location>
        <begin position="68"/>
        <end position="88"/>
    </location>
</feature>
<evidence type="ECO:0000256" key="1">
    <source>
        <dbReference type="SAM" id="Phobius"/>
    </source>
</evidence>